<evidence type="ECO:0000256" key="1">
    <source>
        <dbReference type="SAM" id="MobiDB-lite"/>
    </source>
</evidence>
<evidence type="ECO:0000313" key="3">
    <source>
        <dbReference type="EMBL" id="TEB39998.1"/>
    </source>
</evidence>
<keyword evidence="2" id="KW-1133">Transmembrane helix</keyword>
<comment type="caution">
    <text evidence="3">The sequence shown here is derived from an EMBL/GenBank/DDBJ whole genome shotgun (WGS) entry which is preliminary data.</text>
</comment>
<protein>
    <recommendedName>
        <fullName evidence="5">Cora-domain-containing protein</fullName>
    </recommendedName>
</protein>
<dbReference type="OrthoDB" id="2866354at2759"/>
<evidence type="ECO:0000256" key="2">
    <source>
        <dbReference type="SAM" id="Phobius"/>
    </source>
</evidence>
<dbReference type="Proteomes" id="UP000298030">
    <property type="component" value="Unassembled WGS sequence"/>
</dbReference>
<organism evidence="3 4">
    <name type="scientific">Coprinellus micaceus</name>
    <name type="common">Glistening ink-cap mushroom</name>
    <name type="synonym">Coprinus micaceus</name>
    <dbReference type="NCBI Taxonomy" id="71717"/>
    <lineage>
        <taxon>Eukaryota</taxon>
        <taxon>Fungi</taxon>
        <taxon>Dikarya</taxon>
        <taxon>Basidiomycota</taxon>
        <taxon>Agaricomycotina</taxon>
        <taxon>Agaricomycetes</taxon>
        <taxon>Agaricomycetidae</taxon>
        <taxon>Agaricales</taxon>
        <taxon>Agaricineae</taxon>
        <taxon>Psathyrellaceae</taxon>
        <taxon>Coprinellus</taxon>
    </lineage>
</organism>
<keyword evidence="2" id="KW-0472">Membrane</keyword>
<feature type="region of interest" description="Disordered" evidence="1">
    <location>
        <begin position="542"/>
        <end position="587"/>
    </location>
</feature>
<accession>A0A4Y7U1R4</accession>
<feature type="compositionally biased region" description="Basic and acidic residues" evidence="1">
    <location>
        <begin position="477"/>
        <end position="490"/>
    </location>
</feature>
<dbReference type="STRING" id="71717.A0A4Y7U1R4"/>
<name>A0A4Y7U1R4_COPMI</name>
<evidence type="ECO:0008006" key="5">
    <source>
        <dbReference type="Google" id="ProtNLM"/>
    </source>
</evidence>
<feature type="transmembrane region" description="Helical" evidence="2">
    <location>
        <begin position="416"/>
        <end position="437"/>
    </location>
</feature>
<sequence length="587" mass="65488">MAQEAPQFTGHPEITIPDYSTLTYLLGHAVQVETSVNVLELQRTVDGSVEDRRLGNLGHDALIHHLEKSSNGQGEQSALRILFLNNEELSAGDPLLGASVDQAQVALNPATIDYLVQSFGVSPIFLSTITTIPWLLDTGNALFTTYDSDIHHPSNISSIQGFFRLSDRGRPSHVWFKHDIVSKSTTYIIQGCPQRVMDVLNQWTEDETLRKHLLRPLALESLLIDEVTRTWSKAVVDNARKLLEYEHFSKEDNADRIDTAVHALHNLSQHFHILQEELNGVVEQLDYLIGVHQLVSSASFRTQTSSTGGAKNTSVADSLKFLRSRTHNWQRWVNNWKERTNIRIHLFFNLATQRDNGTNASIAHFTSDIATETHKDSSAMMTIAILTLVFLPGTFIAAVLSMPMVEQSVTNAGAGWKLYVAITIPLTFVVIMAWNLWRRFRNTGQTQKHITSRPAPEAPPLNSVDLDTLPSRITSGKNDRTTDSFGDKKFSSSNPASATKHHPYDLKIHIPPRSPFSDSPTASFPLALSKALSEIDSRRQADNYYDTGGTGLCPSLHQEPHAITFPRRFPNNHPVPNSGKRQSHSHA</sequence>
<keyword evidence="2" id="KW-0812">Transmembrane</keyword>
<feature type="transmembrane region" description="Helical" evidence="2">
    <location>
        <begin position="383"/>
        <end position="404"/>
    </location>
</feature>
<evidence type="ECO:0000313" key="4">
    <source>
        <dbReference type="Proteomes" id="UP000298030"/>
    </source>
</evidence>
<feature type="region of interest" description="Disordered" evidence="1">
    <location>
        <begin position="447"/>
        <end position="521"/>
    </location>
</feature>
<reference evidence="3 4" key="1">
    <citation type="journal article" date="2019" name="Nat. Ecol. Evol.">
        <title>Megaphylogeny resolves global patterns of mushroom evolution.</title>
        <authorList>
            <person name="Varga T."/>
            <person name="Krizsan K."/>
            <person name="Foldi C."/>
            <person name="Dima B."/>
            <person name="Sanchez-Garcia M."/>
            <person name="Sanchez-Ramirez S."/>
            <person name="Szollosi G.J."/>
            <person name="Szarkandi J.G."/>
            <person name="Papp V."/>
            <person name="Albert L."/>
            <person name="Andreopoulos W."/>
            <person name="Angelini C."/>
            <person name="Antonin V."/>
            <person name="Barry K.W."/>
            <person name="Bougher N.L."/>
            <person name="Buchanan P."/>
            <person name="Buyck B."/>
            <person name="Bense V."/>
            <person name="Catcheside P."/>
            <person name="Chovatia M."/>
            <person name="Cooper J."/>
            <person name="Damon W."/>
            <person name="Desjardin D."/>
            <person name="Finy P."/>
            <person name="Geml J."/>
            <person name="Haridas S."/>
            <person name="Hughes K."/>
            <person name="Justo A."/>
            <person name="Karasinski D."/>
            <person name="Kautmanova I."/>
            <person name="Kiss B."/>
            <person name="Kocsube S."/>
            <person name="Kotiranta H."/>
            <person name="LaButti K.M."/>
            <person name="Lechner B.E."/>
            <person name="Liimatainen K."/>
            <person name="Lipzen A."/>
            <person name="Lukacs Z."/>
            <person name="Mihaltcheva S."/>
            <person name="Morgado L.N."/>
            <person name="Niskanen T."/>
            <person name="Noordeloos M.E."/>
            <person name="Ohm R.A."/>
            <person name="Ortiz-Santana B."/>
            <person name="Ovrebo C."/>
            <person name="Racz N."/>
            <person name="Riley R."/>
            <person name="Savchenko A."/>
            <person name="Shiryaev A."/>
            <person name="Soop K."/>
            <person name="Spirin V."/>
            <person name="Szebenyi C."/>
            <person name="Tomsovsky M."/>
            <person name="Tulloss R.E."/>
            <person name="Uehling J."/>
            <person name="Grigoriev I.V."/>
            <person name="Vagvolgyi C."/>
            <person name="Papp T."/>
            <person name="Martin F.M."/>
            <person name="Miettinen O."/>
            <person name="Hibbett D.S."/>
            <person name="Nagy L.G."/>
        </authorList>
    </citation>
    <scope>NUCLEOTIDE SEQUENCE [LARGE SCALE GENOMIC DNA]</scope>
    <source>
        <strain evidence="3 4">FP101781</strain>
    </source>
</reference>
<gene>
    <name evidence="3" type="ORF">FA13DRAFT_1784636</name>
</gene>
<dbReference type="Gene3D" id="1.20.58.340">
    <property type="entry name" value="Magnesium transport protein CorA, transmembrane region"/>
    <property type="match status" value="1"/>
</dbReference>
<dbReference type="AlphaFoldDB" id="A0A4Y7U1R4"/>
<dbReference type="EMBL" id="QPFP01000001">
    <property type="protein sequence ID" value="TEB39998.1"/>
    <property type="molecule type" value="Genomic_DNA"/>
</dbReference>
<keyword evidence="4" id="KW-1185">Reference proteome</keyword>
<proteinExistence type="predicted"/>